<comment type="similarity">
    <text evidence="1 4">Belongs to the serpin family.</text>
</comment>
<protein>
    <recommendedName>
        <fullName evidence="5">Serpin domain-containing protein</fullName>
    </recommendedName>
</protein>
<dbReference type="SUPFAM" id="SSF56574">
    <property type="entry name" value="Serpins"/>
    <property type="match status" value="1"/>
</dbReference>
<dbReference type="InterPro" id="IPR000215">
    <property type="entry name" value="Serpin_fam"/>
</dbReference>
<feature type="domain" description="Serpin" evidence="5">
    <location>
        <begin position="18"/>
        <end position="357"/>
    </location>
</feature>
<evidence type="ECO:0000256" key="4">
    <source>
        <dbReference type="RuleBase" id="RU000411"/>
    </source>
</evidence>
<dbReference type="AlphaFoldDB" id="A0A8S1DVL8"/>
<dbReference type="Pfam" id="PF00079">
    <property type="entry name" value="Serpin"/>
    <property type="match status" value="1"/>
</dbReference>
<evidence type="ECO:0000256" key="3">
    <source>
        <dbReference type="ARBA" id="ARBA00022900"/>
    </source>
</evidence>
<name>A0A8S1DVL8_9INSE</name>
<dbReference type="InterPro" id="IPR042185">
    <property type="entry name" value="Serpin_sf_2"/>
</dbReference>
<evidence type="ECO:0000259" key="5">
    <source>
        <dbReference type="SMART" id="SM00093"/>
    </source>
</evidence>
<sequence>MEGDPFDLVAHGNVEFSQEFFRVLTLAETGGVVASPLCCLISLAMICTGAKGKSKDKVAEELRLPRDFKLALKGLRKMIKLLEKAKKMKLLVANRIYIKDDELKSIAFTDPSTAVNINKWVSNRTSKKIQNLVDSNSFNDSTHMFLVNAIHFKGVWLKPFKMENTHILPFFTDETNSIQVPFMHQKERFLYKKIEELDAHMLILSYKGLKVSMAILLPNTTEGLKEMMKKLASVNLRPILLSGNITAVEVFLPKFEIETTLDIINVVSRMGLGQIFSENVDLTGISSAEGLKVSKFVQKVRVEVSEDDIEGDATHSADFLDSEKADSDPVFKCDHPFFFFLVFKFNHIVIGGQVTNLPK</sequence>
<dbReference type="Proteomes" id="UP000494165">
    <property type="component" value="Unassembled WGS sequence"/>
</dbReference>
<dbReference type="GO" id="GO:0004867">
    <property type="term" value="F:serine-type endopeptidase inhibitor activity"/>
    <property type="evidence" value="ECO:0007669"/>
    <property type="project" value="UniProtKB-KW"/>
</dbReference>
<dbReference type="InterPro" id="IPR042178">
    <property type="entry name" value="Serpin_sf_1"/>
</dbReference>
<gene>
    <name evidence="6" type="ORF">CLODIP_2_CD00515</name>
</gene>
<evidence type="ECO:0000313" key="6">
    <source>
        <dbReference type="EMBL" id="CAB3385081.1"/>
    </source>
</evidence>
<dbReference type="PANTHER" id="PTHR11461">
    <property type="entry name" value="SERINE PROTEASE INHIBITOR, SERPIN"/>
    <property type="match status" value="1"/>
</dbReference>
<dbReference type="InterPro" id="IPR036186">
    <property type="entry name" value="Serpin_sf"/>
</dbReference>
<dbReference type="Gene3D" id="3.30.497.10">
    <property type="entry name" value="Antithrombin, subunit I, domain 2"/>
    <property type="match status" value="1"/>
</dbReference>
<dbReference type="GO" id="GO:0005615">
    <property type="term" value="C:extracellular space"/>
    <property type="evidence" value="ECO:0007669"/>
    <property type="project" value="InterPro"/>
</dbReference>
<evidence type="ECO:0000256" key="2">
    <source>
        <dbReference type="ARBA" id="ARBA00022690"/>
    </source>
</evidence>
<dbReference type="Gene3D" id="2.30.39.10">
    <property type="entry name" value="Alpha-1-antitrypsin, domain 1"/>
    <property type="match status" value="1"/>
</dbReference>
<proteinExistence type="inferred from homology"/>
<dbReference type="PANTHER" id="PTHR11461:SF211">
    <property type="entry name" value="GH10112P-RELATED"/>
    <property type="match status" value="1"/>
</dbReference>
<accession>A0A8S1DVL8</accession>
<organism evidence="6 7">
    <name type="scientific">Cloeon dipterum</name>
    <dbReference type="NCBI Taxonomy" id="197152"/>
    <lineage>
        <taxon>Eukaryota</taxon>
        <taxon>Metazoa</taxon>
        <taxon>Ecdysozoa</taxon>
        <taxon>Arthropoda</taxon>
        <taxon>Hexapoda</taxon>
        <taxon>Insecta</taxon>
        <taxon>Pterygota</taxon>
        <taxon>Palaeoptera</taxon>
        <taxon>Ephemeroptera</taxon>
        <taxon>Pisciforma</taxon>
        <taxon>Baetidae</taxon>
        <taxon>Cloeon</taxon>
    </lineage>
</organism>
<keyword evidence="3" id="KW-0722">Serine protease inhibitor</keyword>
<dbReference type="EMBL" id="CADEPI010000392">
    <property type="protein sequence ID" value="CAB3385081.1"/>
    <property type="molecule type" value="Genomic_DNA"/>
</dbReference>
<evidence type="ECO:0000256" key="1">
    <source>
        <dbReference type="ARBA" id="ARBA00009500"/>
    </source>
</evidence>
<dbReference type="InterPro" id="IPR023796">
    <property type="entry name" value="Serpin_dom"/>
</dbReference>
<keyword evidence="2" id="KW-0646">Protease inhibitor</keyword>
<keyword evidence="7" id="KW-1185">Reference proteome</keyword>
<comment type="caution">
    <text evidence="6">The sequence shown here is derived from an EMBL/GenBank/DDBJ whole genome shotgun (WGS) entry which is preliminary data.</text>
</comment>
<dbReference type="SMART" id="SM00093">
    <property type="entry name" value="SERPIN"/>
    <property type="match status" value="1"/>
</dbReference>
<dbReference type="OrthoDB" id="671595at2759"/>
<reference evidence="6 7" key="1">
    <citation type="submission" date="2020-04" db="EMBL/GenBank/DDBJ databases">
        <authorList>
            <person name="Alioto T."/>
            <person name="Alioto T."/>
            <person name="Gomez Garrido J."/>
        </authorList>
    </citation>
    <scope>NUCLEOTIDE SEQUENCE [LARGE SCALE GENOMIC DNA]</scope>
</reference>
<evidence type="ECO:0000313" key="7">
    <source>
        <dbReference type="Proteomes" id="UP000494165"/>
    </source>
</evidence>